<accession>A0AAD7GXE4</accession>
<evidence type="ECO:0000256" key="1">
    <source>
        <dbReference type="SAM" id="MobiDB-lite"/>
    </source>
</evidence>
<organism evidence="2 3">
    <name type="scientific">Mycena metata</name>
    <dbReference type="NCBI Taxonomy" id="1033252"/>
    <lineage>
        <taxon>Eukaryota</taxon>
        <taxon>Fungi</taxon>
        <taxon>Dikarya</taxon>
        <taxon>Basidiomycota</taxon>
        <taxon>Agaricomycotina</taxon>
        <taxon>Agaricomycetes</taxon>
        <taxon>Agaricomycetidae</taxon>
        <taxon>Agaricales</taxon>
        <taxon>Marasmiineae</taxon>
        <taxon>Mycenaceae</taxon>
        <taxon>Mycena</taxon>
    </lineage>
</organism>
<dbReference type="AlphaFoldDB" id="A0AAD7GXE4"/>
<dbReference type="EMBL" id="JARKIB010000446">
    <property type="protein sequence ID" value="KAJ7707184.1"/>
    <property type="molecule type" value="Genomic_DNA"/>
</dbReference>
<protein>
    <submittedName>
        <fullName evidence="2">Uncharacterized protein</fullName>
    </submittedName>
</protein>
<gene>
    <name evidence="2" type="ORF">B0H16DRAFT_1481648</name>
</gene>
<keyword evidence="3" id="KW-1185">Reference proteome</keyword>
<evidence type="ECO:0000313" key="3">
    <source>
        <dbReference type="Proteomes" id="UP001215598"/>
    </source>
</evidence>
<evidence type="ECO:0000313" key="2">
    <source>
        <dbReference type="EMBL" id="KAJ7707184.1"/>
    </source>
</evidence>
<reference evidence="2" key="1">
    <citation type="submission" date="2023-03" db="EMBL/GenBank/DDBJ databases">
        <title>Massive genome expansion in bonnet fungi (Mycena s.s.) driven by repeated elements and novel gene families across ecological guilds.</title>
        <authorList>
            <consortium name="Lawrence Berkeley National Laboratory"/>
            <person name="Harder C.B."/>
            <person name="Miyauchi S."/>
            <person name="Viragh M."/>
            <person name="Kuo A."/>
            <person name="Thoen E."/>
            <person name="Andreopoulos B."/>
            <person name="Lu D."/>
            <person name="Skrede I."/>
            <person name="Drula E."/>
            <person name="Henrissat B."/>
            <person name="Morin E."/>
            <person name="Kohler A."/>
            <person name="Barry K."/>
            <person name="LaButti K."/>
            <person name="Morin E."/>
            <person name="Salamov A."/>
            <person name="Lipzen A."/>
            <person name="Mereny Z."/>
            <person name="Hegedus B."/>
            <person name="Baldrian P."/>
            <person name="Stursova M."/>
            <person name="Weitz H."/>
            <person name="Taylor A."/>
            <person name="Grigoriev I.V."/>
            <person name="Nagy L.G."/>
            <person name="Martin F."/>
            <person name="Kauserud H."/>
        </authorList>
    </citation>
    <scope>NUCLEOTIDE SEQUENCE</scope>
    <source>
        <strain evidence="2">CBHHK182m</strain>
    </source>
</reference>
<comment type="caution">
    <text evidence="2">The sequence shown here is derived from an EMBL/GenBank/DDBJ whole genome shotgun (WGS) entry which is preliminary data.</text>
</comment>
<name>A0AAD7GXE4_9AGAR</name>
<sequence length="207" mass="22327">MDSKLMPSHPVCGHHFLPPIPPVEFKLKKDGRSKDGPPPSRARGFTAVAVNGTVFIPKCSYPSATVHGIHWKARHSPDLGSARPRQDHTVSVGPQARHSPDLWSARPRQDHTVSDRLTVFFWDTGLSSFLLLCLGPHLLLKHRIKFVIIDSAAATPRSAADKTGYPISALCAASGKGMPQSETCGSKAAVLGVARHRILVAVSNLNV</sequence>
<dbReference type="Proteomes" id="UP001215598">
    <property type="component" value="Unassembled WGS sequence"/>
</dbReference>
<feature type="region of interest" description="Disordered" evidence="1">
    <location>
        <begin position="76"/>
        <end position="107"/>
    </location>
</feature>
<proteinExistence type="predicted"/>